<evidence type="ECO:0000313" key="3">
    <source>
        <dbReference type="EMBL" id="KDR70627.1"/>
    </source>
</evidence>
<feature type="compositionally biased region" description="Polar residues" evidence="1">
    <location>
        <begin position="95"/>
        <end position="111"/>
    </location>
</feature>
<sequence>MASAGERRDERLNRITSRFGLSFTSLIPLFLTLLWPTFSPSSNTPRLKRTVKRMGNDLNSSTATPTIGSARSVEIEGCSDDPDADRRFAAAAPASQTDKPSTTTKAEGSQNAGRGRGGGGVVFAGQKSVCIYGGTFINCQFRFQEVYIDGGSFYQVDNESG</sequence>
<dbReference type="Proteomes" id="UP000027222">
    <property type="component" value="Unassembled WGS sequence"/>
</dbReference>
<keyword evidence="4" id="KW-1185">Reference proteome</keyword>
<evidence type="ECO:0000256" key="1">
    <source>
        <dbReference type="SAM" id="MobiDB-lite"/>
    </source>
</evidence>
<protein>
    <submittedName>
        <fullName evidence="3">Uncharacterized protein</fullName>
    </submittedName>
</protein>
<dbReference type="EMBL" id="KL142396">
    <property type="protein sequence ID" value="KDR70627.1"/>
    <property type="molecule type" value="Genomic_DNA"/>
</dbReference>
<dbReference type="AlphaFoldDB" id="A0A067SKS0"/>
<accession>A0A067SKS0</accession>
<feature type="compositionally biased region" description="Polar residues" evidence="1">
    <location>
        <begin position="57"/>
        <end position="69"/>
    </location>
</feature>
<proteinExistence type="predicted"/>
<keyword evidence="2" id="KW-0472">Membrane</keyword>
<keyword evidence="2" id="KW-1133">Transmembrane helix</keyword>
<organism evidence="3 4">
    <name type="scientific">Galerina marginata (strain CBS 339.88)</name>
    <dbReference type="NCBI Taxonomy" id="685588"/>
    <lineage>
        <taxon>Eukaryota</taxon>
        <taxon>Fungi</taxon>
        <taxon>Dikarya</taxon>
        <taxon>Basidiomycota</taxon>
        <taxon>Agaricomycotina</taxon>
        <taxon>Agaricomycetes</taxon>
        <taxon>Agaricomycetidae</taxon>
        <taxon>Agaricales</taxon>
        <taxon>Agaricineae</taxon>
        <taxon>Strophariaceae</taxon>
        <taxon>Galerina</taxon>
    </lineage>
</organism>
<name>A0A067SKS0_GALM3</name>
<keyword evidence="2" id="KW-0812">Transmembrane</keyword>
<evidence type="ECO:0000313" key="4">
    <source>
        <dbReference type="Proteomes" id="UP000027222"/>
    </source>
</evidence>
<feature type="transmembrane region" description="Helical" evidence="2">
    <location>
        <begin position="20"/>
        <end position="38"/>
    </location>
</feature>
<feature type="region of interest" description="Disordered" evidence="1">
    <location>
        <begin position="53"/>
        <end position="118"/>
    </location>
</feature>
<dbReference type="HOGENOM" id="CLU_1643817_0_0_1"/>
<gene>
    <name evidence="3" type="ORF">GALMADRAFT_214390</name>
</gene>
<evidence type="ECO:0000256" key="2">
    <source>
        <dbReference type="SAM" id="Phobius"/>
    </source>
</evidence>
<reference evidence="4" key="1">
    <citation type="journal article" date="2014" name="Proc. Natl. Acad. Sci. U.S.A.">
        <title>Extensive sampling of basidiomycete genomes demonstrates inadequacy of the white-rot/brown-rot paradigm for wood decay fungi.</title>
        <authorList>
            <person name="Riley R."/>
            <person name="Salamov A.A."/>
            <person name="Brown D.W."/>
            <person name="Nagy L.G."/>
            <person name="Floudas D."/>
            <person name="Held B.W."/>
            <person name="Levasseur A."/>
            <person name="Lombard V."/>
            <person name="Morin E."/>
            <person name="Otillar R."/>
            <person name="Lindquist E.A."/>
            <person name="Sun H."/>
            <person name="LaButti K.M."/>
            <person name="Schmutz J."/>
            <person name="Jabbour D."/>
            <person name="Luo H."/>
            <person name="Baker S.E."/>
            <person name="Pisabarro A.G."/>
            <person name="Walton J.D."/>
            <person name="Blanchette R.A."/>
            <person name="Henrissat B."/>
            <person name="Martin F."/>
            <person name="Cullen D."/>
            <person name="Hibbett D.S."/>
            <person name="Grigoriev I.V."/>
        </authorList>
    </citation>
    <scope>NUCLEOTIDE SEQUENCE [LARGE SCALE GENOMIC DNA]</scope>
    <source>
        <strain evidence="4">CBS 339.88</strain>
    </source>
</reference>